<feature type="domain" description="Metallo-beta-lactamase" evidence="8">
    <location>
        <begin position="304"/>
        <end position="372"/>
    </location>
</feature>
<sequence length="415" mass="45869">MSKVSARFKKSSGQVWIKRSEPNSMPRSKRKNNPEGCQGFAYLTYENEKSPMATNEPIYGGKLHCLVLKGFVNRRKWHPRPTIPTVSKNKLSNQPNSSKSSSKENRSEALSPIPASYANMEKTIELPSSGTGTTLLSSAPVWQGTVQKADSVSFLKEARITTTTSTPQILGRVFIQPSKPSTFSSTSSENDGNNNTMVSLTQPTKNAPSEQQEGGSLDLEWKIREISRELSSVLHKLKKEKESNGSTLPKSSYSLKGPSIYTANGTITAALPPTRSAMDKRAKSRAYVTLDWPDRLTPTSTYFVASITLIRDDSKVILIDTGMATDINGRTDLLRKLSKLNIAPPRVDYVITSHGHADHSGNTNDFPDSIHFQGSVSHQRTKFNFSDLFENDQFQLTPNVWLMKTPGHTSKTSVL</sequence>
<evidence type="ECO:0000313" key="9">
    <source>
        <dbReference type="Proteomes" id="UP000887574"/>
    </source>
</evidence>
<dbReference type="InterPro" id="IPR001279">
    <property type="entry name" value="Metallo-B-lactamas"/>
</dbReference>
<proteinExistence type="predicted"/>
<feature type="compositionally biased region" description="Basic residues" evidence="7">
    <location>
        <begin position="1"/>
        <end position="10"/>
    </location>
</feature>
<organism evidence="9 10">
    <name type="scientific">Ditylenchus dipsaci</name>
    <dbReference type="NCBI Taxonomy" id="166011"/>
    <lineage>
        <taxon>Eukaryota</taxon>
        <taxon>Metazoa</taxon>
        <taxon>Ecdysozoa</taxon>
        <taxon>Nematoda</taxon>
        <taxon>Chromadorea</taxon>
        <taxon>Rhabditida</taxon>
        <taxon>Tylenchina</taxon>
        <taxon>Tylenchomorpha</taxon>
        <taxon>Sphaerularioidea</taxon>
        <taxon>Anguinidae</taxon>
        <taxon>Anguininae</taxon>
        <taxon>Ditylenchus</taxon>
    </lineage>
</organism>
<comment type="subunit">
    <text evidence="2">Homodimer.</text>
</comment>
<keyword evidence="9" id="KW-1185">Reference proteome</keyword>
<evidence type="ECO:0000256" key="2">
    <source>
        <dbReference type="ARBA" id="ARBA00011738"/>
    </source>
</evidence>
<evidence type="ECO:0000313" key="10">
    <source>
        <dbReference type="WBParaSite" id="jg17874"/>
    </source>
</evidence>
<accession>A0A915DAJ3</accession>
<feature type="compositionally biased region" description="Low complexity" evidence="7">
    <location>
        <begin position="87"/>
        <end position="100"/>
    </location>
</feature>
<evidence type="ECO:0000256" key="5">
    <source>
        <dbReference type="ARBA" id="ARBA00044690"/>
    </source>
</evidence>
<dbReference type="InterPro" id="IPR039344">
    <property type="entry name" value="MBLAC1"/>
</dbReference>
<dbReference type="InterPro" id="IPR036866">
    <property type="entry name" value="RibonucZ/Hydroxyglut_hydro"/>
</dbReference>
<evidence type="ECO:0000256" key="4">
    <source>
        <dbReference type="ARBA" id="ARBA00032988"/>
    </source>
</evidence>
<dbReference type="WBParaSite" id="jg17874">
    <property type="protein sequence ID" value="jg17874"/>
    <property type="gene ID" value="jg17874"/>
</dbReference>
<dbReference type="Pfam" id="PF00753">
    <property type="entry name" value="Lactamase_B"/>
    <property type="match status" value="1"/>
</dbReference>
<dbReference type="AlphaFoldDB" id="A0A915DAJ3"/>
<dbReference type="Gene3D" id="3.60.15.10">
    <property type="entry name" value="Ribonuclease Z/Hydroxyacylglutathione hydrolase-like"/>
    <property type="match status" value="1"/>
</dbReference>
<protein>
    <recommendedName>
        <fullName evidence="3">Metallo-beta-lactamase domain-containing protein 1</fullName>
    </recommendedName>
    <alternativeName>
        <fullName evidence="4">Endoribonuclease MBLAC1</fullName>
    </alternativeName>
</protein>
<feature type="region of interest" description="Disordered" evidence="7">
    <location>
        <begin position="77"/>
        <end position="109"/>
    </location>
</feature>
<feature type="compositionally biased region" description="Polar residues" evidence="7">
    <location>
        <begin position="189"/>
        <end position="214"/>
    </location>
</feature>
<evidence type="ECO:0000259" key="8">
    <source>
        <dbReference type="Pfam" id="PF00753"/>
    </source>
</evidence>
<feature type="compositionally biased region" description="Low complexity" evidence="7">
    <location>
        <begin position="178"/>
        <end position="188"/>
    </location>
</feature>
<comment type="function">
    <text evidence="6">Endoribonuclease that catalyzes the hydrolysis of histone-coding pre-mRNA 3'-end. Involved in histone pre-mRNA processing during the S-phase of the cell cycle, which is required for entering/progressing through S-phase. Cleaves histone pre-mRNA at a major and a minor cleavage site after the 5'-ACCCA-3' and the 5'-ACCCACA-3' sequence, respectively, and located downstream of the stem-loop. May require the presence of the HDE element located at the histone pre-RNA 3'-end to avoid non-specific cleavage.</text>
</comment>
<dbReference type="GO" id="GO:0005829">
    <property type="term" value="C:cytosol"/>
    <property type="evidence" value="ECO:0007669"/>
    <property type="project" value="UniProtKB-SubCell"/>
</dbReference>
<evidence type="ECO:0000256" key="6">
    <source>
        <dbReference type="ARBA" id="ARBA00045869"/>
    </source>
</evidence>
<evidence type="ECO:0000256" key="7">
    <source>
        <dbReference type="SAM" id="MobiDB-lite"/>
    </source>
</evidence>
<comment type="subcellular location">
    <subcellularLocation>
        <location evidence="1">Cytoplasm</location>
        <location evidence="1">Cytosol</location>
    </subcellularLocation>
</comment>
<dbReference type="Proteomes" id="UP000887574">
    <property type="component" value="Unplaced"/>
</dbReference>
<name>A0A915DAJ3_9BILA</name>
<feature type="region of interest" description="Disordered" evidence="7">
    <location>
        <begin position="178"/>
        <end position="215"/>
    </location>
</feature>
<dbReference type="SUPFAM" id="SSF56281">
    <property type="entry name" value="Metallo-hydrolase/oxidoreductase"/>
    <property type="match status" value="1"/>
</dbReference>
<evidence type="ECO:0000256" key="1">
    <source>
        <dbReference type="ARBA" id="ARBA00004514"/>
    </source>
</evidence>
<reference evidence="10" key="1">
    <citation type="submission" date="2022-11" db="UniProtKB">
        <authorList>
            <consortium name="WormBaseParasite"/>
        </authorList>
    </citation>
    <scope>IDENTIFICATION</scope>
</reference>
<dbReference type="PANTHER" id="PTHR23200:SF48">
    <property type="entry name" value="METALLO-BETA-LACTAMASE DOMAIN-CONTAINING PROTEIN 1"/>
    <property type="match status" value="1"/>
</dbReference>
<evidence type="ECO:0000256" key="3">
    <source>
        <dbReference type="ARBA" id="ARBA00014856"/>
    </source>
</evidence>
<feature type="region of interest" description="Disordered" evidence="7">
    <location>
        <begin position="1"/>
        <end position="36"/>
    </location>
</feature>
<dbReference type="PANTHER" id="PTHR23200">
    <property type="entry name" value="METALLO-BETA-LACTAMASE DOMAIN-CONTAINING PROTEIN 1"/>
    <property type="match status" value="1"/>
</dbReference>
<comment type="catalytic activity">
    <reaction evidence="5">
        <text>a ribonucleotidyl-ribonucleotide-RNA + H2O = a 3'-end ribonucleotide-RNA + a 5'-end 5'-phospho-ribonucleoside-RNA + H(+)</text>
        <dbReference type="Rhea" id="RHEA:68096"/>
        <dbReference type="Rhea" id="RHEA-COMP:15179"/>
        <dbReference type="Rhea" id="RHEA-COMP:17355"/>
        <dbReference type="Rhea" id="RHEA-COMP:17428"/>
        <dbReference type="ChEBI" id="CHEBI:15377"/>
        <dbReference type="ChEBI" id="CHEBI:15378"/>
        <dbReference type="ChEBI" id="CHEBI:74896"/>
        <dbReference type="ChEBI" id="CHEBI:138282"/>
        <dbReference type="ChEBI" id="CHEBI:173118"/>
    </reaction>
    <physiologicalReaction direction="left-to-right" evidence="5">
        <dbReference type="Rhea" id="RHEA:68097"/>
    </physiologicalReaction>
</comment>